<comment type="caution">
    <text evidence="1">The sequence shown here is derived from an EMBL/GenBank/DDBJ whole genome shotgun (WGS) entry which is preliminary data.</text>
</comment>
<name>A0A9X2EDQ9_9NOCA</name>
<proteinExistence type="predicted"/>
<dbReference type="RefSeq" id="WP_251918827.1">
    <property type="nucleotide sequence ID" value="NZ_JAMRXG010000033.1"/>
</dbReference>
<keyword evidence="2" id="KW-1185">Reference proteome</keyword>
<accession>A0A9X2EDQ9</accession>
<evidence type="ECO:0000313" key="1">
    <source>
        <dbReference type="EMBL" id="MCM6779009.1"/>
    </source>
</evidence>
<protein>
    <submittedName>
        <fullName evidence="1">Uncharacterized protein</fullName>
    </submittedName>
</protein>
<gene>
    <name evidence="1" type="ORF">NDR86_36585</name>
</gene>
<dbReference type="Proteomes" id="UP001139157">
    <property type="component" value="Unassembled WGS sequence"/>
</dbReference>
<dbReference type="AlphaFoldDB" id="A0A9X2EDQ9"/>
<dbReference type="EMBL" id="JAMRXG010000033">
    <property type="protein sequence ID" value="MCM6779009.1"/>
    <property type="molecule type" value="Genomic_DNA"/>
</dbReference>
<organism evidence="1 2">
    <name type="scientific">Nocardia pulmonis</name>
    <dbReference type="NCBI Taxonomy" id="2951408"/>
    <lineage>
        <taxon>Bacteria</taxon>
        <taxon>Bacillati</taxon>
        <taxon>Actinomycetota</taxon>
        <taxon>Actinomycetes</taxon>
        <taxon>Mycobacteriales</taxon>
        <taxon>Nocardiaceae</taxon>
        <taxon>Nocardia</taxon>
    </lineage>
</organism>
<evidence type="ECO:0000313" key="2">
    <source>
        <dbReference type="Proteomes" id="UP001139157"/>
    </source>
</evidence>
<sequence>MTENKILHQLQAVKAHVAKLLDSASAGGTTRGHEYRTRSGFGRVEQKLRGVFKR</sequence>
<reference evidence="1" key="1">
    <citation type="submission" date="2022-06" db="EMBL/GenBank/DDBJ databases">
        <title>Novel species in genus nocardia.</title>
        <authorList>
            <person name="Li F."/>
        </authorList>
    </citation>
    <scope>NUCLEOTIDE SEQUENCE</scope>
    <source>
        <strain evidence="1">CDC141</strain>
    </source>
</reference>